<dbReference type="InterPro" id="IPR027405">
    <property type="entry name" value="YidB-like"/>
</dbReference>
<dbReference type="AlphaFoldDB" id="A0A6B8KGK8"/>
<proteinExistence type="predicted"/>
<dbReference type="OrthoDB" id="4235777at2"/>
<reference evidence="1 2" key="1">
    <citation type="submission" date="2019-11" db="EMBL/GenBank/DDBJ databases">
        <title>The genome sequence of Methylocystis heyeri.</title>
        <authorList>
            <person name="Oshkin I.Y."/>
            <person name="Miroshnikov K."/>
            <person name="Dedysh S.N."/>
        </authorList>
    </citation>
    <scope>NUCLEOTIDE SEQUENCE [LARGE SCALE GENOMIC DNA]</scope>
    <source>
        <strain evidence="1 2">H2</strain>
    </source>
</reference>
<gene>
    <name evidence="1" type="ORF">H2LOC_014780</name>
</gene>
<dbReference type="RefSeq" id="WP_136497746.1">
    <property type="nucleotide sequence ID" value="NZ_CP046052.1"/>
</dbReference>
<evidence type="ECO:0000313" key="1">
    <source>
        <dbReference type="EMBL" id="QGM46857.1"/>
    </source>
</evidence>
<keyword evidence="2" id="KW-1185">Reference proteome</keyword>
<evidence type="ECO:0000313" key="2">
    <source>
        <dbReference type="Proteomes" id="UP000309061"/>
    </source>
</evidence>
<dbReference type="KEGG" id="mhey:H2LOC_014780"/>
<protein>
    <submittedName>
        <fullName evidence="1">DUF937 domain-containing protein</fullName>
    </submittedName>
</protein>
<accession>A0A6B8KGK8</accession>
<dbReference type="SUPFAM" id="SSF140804">
    <property type="entry name" value="YidB-like"/>
    <property type="match status" value="1"/>
</dbReference>
<organism evidence="1 2">
    <name type="scientific">Methylocystis heyeri</name>
    <dbReference type="NCBI Taxonomy" id="391905"/>
    <lineage>
        <taxon>Bacteria</taxon>
        <taxon>Pseudomonadati</taxon>
        <taxon>Pseudomonadota</taxon>
        <taxon>Alphaproteobacteria</taxon>
        <taxon>Hyphomicrobiales</taxon>
        <taxon>Methylocystaceae</taxon>
        <taxon>Methylocystis</taxon>
    </lineage>
</organism>
<dbReference type="Pfam" id="PF20159">
    <property type="entry name" value="YidB"/>
    <property type="match status" value="1"/>
</dbReference>
<dbReference type="Gene3D" id="1.10.10.690">
    <property type="entry name" value="YidB-like"/>
    <property type="match status" value="1"/>
</dbReference>
<dbReference type="InterPro" id="IPR045372">
    <property type="entry name" value="YidB"/>
</dbReference>
<sequence>MGLLDGIIGGVIGAEALSLVKGYVDKHGGLDGVVAEFEKSGYGQQVKSWIGTGQNLPVSAEDVKKILGSEKIKELAAATGIPVDKAAEYLAEHLPTAVDKSTPDGTLPPK</sequence>
<name>A0A6B8KGK8_9HYPH</name>
<dbReference type="Proteomes" id="UP000309061">
    <property type="component" value="Chromosome"/>
</dbReference>
<dbReference type="EMBL" id="CP046052">
    <property type="protein sequence ID" value="QGM46857.1"/>
    <property type="molecule type" value="Genomic_DNA"/>
</dbReference>